<dbReference type="Proteomes" id="UP001212997">
    <property type="component" value="Unassembled WGS sequence"/>
</dbReference>
<sequence>MAQADIGNYLSDILLYLSSLQSDEVHVLQGLAKSTIDSEGDVVGDGKLALLLLAQEAEGLLDVVKEHLSGPSPDPNTLFSELIAREALARYDHEVALAVAEDRPIPPKPTILISHPLIQPDHTFDDDLDHERYGQCNI</sequence>
<name>A0AAD5YGY1_9APHY</name>
<dbReference type="AlphaFoldDB" id="A0AAD5YGY1"/>
<accession>A0AAD5YGY1</accession>
<comment type="caution">
    <text evidence="1">The sequence shown here is derived from an EMBL/GenBank/DDBJ whole genome shotgun (WGS) entry which is preliminary data.</text>
</comment>
<organism evidence="1 2">
    <name type="scientific">Meripilus lineatus</name>
    <dbReference type="NCBI Taxonomy" id="2056292"/>
    <lineage>
        <taxon>Eukaryota</taxon>
        <taxon>Fungi</taxon>
        <taxon>Dikarya</taxon>
        <taxon>Basidiomycota</taxon>
        <taxon>Agaricomycotina</taxon>
        <taxon>Agaricomycetes</taxon>
        <taxon>Polyporales</taxon>
        <taxon>Meripilaceae</taxon>
        <taxon>Meripilus</taxon>
    </lineage>
</organism>
<keyword evidence="2" id="KW-1185">Reference proteome</keyword>
<gene>
    <name evidence="1" type="ORF">NLI96_g3091</name>
</gene>
<dbReference type="EMBL" id="JANAWD010000074">
    <property type="protein sequence ID" value="KAJ3488111.1"/>
    <property type="molecule type" value="Genomic_DNA"/>
</dbReference>
<evidence type="ECO:0000313" key="2">
    <source>
        <dbReference type="Proteomes" id="UP001212997"/>
    </source>
</evidence>
<reference evidence="1" key="1">
    <citation type="submission" date="2022-07" db="EMBL/GenBank/DDBJ databases">
        <title>Genome Sequence of Physisporinus lineatus.</title>
        <authorList>
            <person name="Buettner E."/>
        </authorList>
    </citation>
    <scope>NUCLEOTIDE SEQUENCE</scope>
    <source>
        <strain evidence="1">VT162</strain>
    </source>
</reference>
<evidence type="ECO:0000313" key="1">
    <source>
        <dbReference type="EMBL" id="KAJ3488111.1"/>
    </source>
</evidence>
<protein>
    <submittedName>
        <fullName evidence="1">Uncharacterized protein</fullName>
    </submittedName>
</protein>
<proteinExistence type="predicted"/>